<proteinExistence type="predicted"/>
<dbReference type="Proteomes" id="UP000789920">
    <property type="component" value="Unassembled WGS sequence"/>
</dbReference>
<dbReference type="EMBL" id="CAJVQC010075469">
    <property type="protein sequence ID" value="CAG8813883.1"/>
    <property type="molecule type" value="Genomic_DNA"/>
</dbReference>
<reference evidence="1" key="1">
    <citation type="submission" date="2021-06" db="EMBL/GenBank/DDBJ databases">
        <authorList>
            <person name="Kallberg Y."/>
            <person name="Tangrot J."/>
            <person name="Rosling A."/>
        </authorList>
    </citation>
    <scope>NUCLEOTIDE SEQUENCE</scope>
    <source>
        <strain evidence="1">MA461A</strain>
    </source>
</reference>
<protein>
    <submittedName>
        <fullName evidence="1">4973_t:CDS:1</fullName>
    </submittedName>
</protein>
<accession>A0ACA9RX04</accession>
<evidence type="ECO:0000313" key="1">
    <source>
        <dbReference type="EMBL" id="CAG8813883.1"/>
    </source>
</evidence>
<evidence type="ECO:0000313" key="2">
    <source>
        <dbReference type="Proteomes" id="UP000789920"/>
    </source>
</evidence>
<feature type="non-terminal residue" evidence="1">
    <location>
        <position position="54"/>
    </location>
</feature>
<sequence length="54" mass="6038">PDKTNSKNTPPSERSQPTIATRKYESGHKYDDNISCIYELTDGLTILLKNAQAL</sequence>
<gene>
    <name evidence="1" type="ORF">RPERSI_LOCUS23865</name>
</gene>
<comment type="caution">
    <text evidence="1">The sequence shown here is derived from an EMBL/GenBank/DDBJ whole genome shotgun (WGS) entry which is preliminary data.</text>
</comment>
<organism evidence="1 2">
    <name type="scientific">Racocetra persica</name>
    <dbReference type="NCBI Taxonomy" id="160502"/>
    <lineage>
        <taxon>Eukaryota</taxon>
        <taxon>Fungi</taxon>
        <taxon>Fungi incertae sedis</taxon>
        <taxon>Mucoromycota</taxon>
        <taxon>Glomeromycotina</taxon>
        <taxon>Glomeromycetes</taxon>
        <taxon>Diversisporales</taxon>
        <taxon>Gigasporaceae</taxon>
        <taxon>Racocetra</taxon>
    </lineage>
</organism>
<feature type="non-terminal residue" evidence="1">
    <location>
        <position position="1"/>
    </location>
</feature>
<name>A0ACA9RX04_9GLOM</name>
<keyword evidence="2" id="KW-1185">Reference proteome</keyword>